<dbReference type="EMBL" id="FQZD01000007">
    <property type="protein sequence ID" value="SHI76871.1"/>
    <property type="molecule type" value="Genomic_DNA"/>
</dbReference>
<dbReference type="AlphaFoldDB" id="A0A1M6DUK2"/>
<dbReference type="Proteomes" id="UP000322917">
    <property type="component" value="Unassembled WGS sequence"/>
</dbReference>
<gene>
    <name evidence="1" type="ORF">SAMN02745170_01005</name>
</gene>
<evidence type="ECO:0000313" key="1">
    <source>
        <dbReference type="EMBL" id="SHI76871.1"/>
    </source>
</evidence>
<name>A0A1M6DUK2_9FIRM</name>
<keyword evidence="2" id="KW-1185">Reference proteome</keyword>
<evidence type="ECO:0000313" key="2">
    <source>
        <dbReference type="Proteomes" id="UP000322917"/>
    </source>
</evidence>
<sequence length="97" mass="11278">MDSNKMTLCYCITVIFQLSSNTIYDKIRLFPLKTYISCKKIKAVEISNMLTWFLNFSLYNLDFSNFRRLSNVTQGHFVTLESLLSFLIMSLTDKAAL</sequence>
<protein>
    <submittedName>
        <fullName evidence="1">Uncharacterized protein</fullName>
    </submittedName>
</protein>
<organism evidence="1 2">
    <name type="scientific">Propionispora hippei DSM 15287</name>
    <dbReference type="NCBI Taxonomy" id="1123003"/>
    <lineage>
        <taxon>Bacteria</taxon>
        <taxon>Bacillati</taxon>
        <taxon>Bacillota</taxon>
        <taxon>Negativicutes</taxon>
        <taxon>Selenomonadales</taxon>
        <taxon>Sporomusaceae</taxon>
        <taxon>Propionispora</taxon>
    </lineage>
</organism>
<reference evidence="1 2" key="1">
    <citation type="submission" date="2016-11" db="EMBL/GenBank/DDBJ databases">
        <authorList>
            <person name="Varghese N."/>
            <person name="Submissions S."/>
        </authorList>
    </citation>
    <scope>NUCLEOTIDE SEQUENCE [LARGE SCALE GENOMIC DNA]</scope>
    <source>
        <strain evidence="1 2">DSM 15287</strain>
    </source>
</reference>
<proteinExistence type="predicted"/>
<accession>A0A1M6DUK2</accession>